<keyword evidence="1" id="KW-1133">Transmembrane helix</keyword>
<comment type="caution">
    <text evidence="2">The sequence shown here is derived from an EMBL/GenBank/DDBJ whole genome shotgun (WGS) entry which is preliminary data.</text>
</comment>
<sequence length="344" mass="40243">MLLGFDIVTLVIFIPTFYVTGIFGEDLFINIFLIVIFFVFFIIPHIFLYIFQKSKWTEFNSDTKTIHLGERNKIIKSLNFNQIRHTSISEYTYTVKTKNGSRTITVFTVLGHLEAETLQLAESTNFPEIRSFGETITKILKTSIQNESGKLISYSELDLPIHKRILPKEISESEITFQPDSQITITRTNQESLLKSRYQPKIFVFVAITVSFALTLIIHFVIGSVFDLSIESWKFPPSYFQLVFLIVSLSIGFFPLAYVWWNYKKRKEIRITKDSIYWNDTCYVFQKWEEILLKENKLYIVNDLETKTHSLFFFCLPGDYPIVRNWILIEIGKQSGGNEDLGRF</sequence>
<evidence type="ECO:0000313" key="3">
    <source>
        <dbReference type="Proteomes" id="UP000298125"/>
    </source>
</evidence>
<keyword evidence="1" id="KW-0472">Membrane</keyword>
<feature type="transmembrane region" description="Helical" evidence="1">
    <location>
        <begin position="238"/>
        <end position="261"/>
    </location>
</feature>
<gene>
    <name evidence="2" type="ORF">EHQ49_13415</name>
</gene>
<keyword evidence="3" id="KW-1185">Reference proteome</keyword>
<dbReference type="Proteomes" id="UP000298125">
    <property type="component" value="Unassembled WGS sequence"/>
</dbReference>
<feature type="transmembrane region" description="Helical" evidence="1">
    <location>
        <begin position="29"/>
        <end position="51"/>
    </location>
</feature>
<feature type="transmembrane region" description="Helical" evidence="1">
    <location>
        <begin position="7"/>
        <end position="23"/>
    </location>
</feature>
<protein>
    <submittedName>
        <fullName evidence="2">Uncharacterized protein</fullName>
    </submittedName>
</protein>
<dbReference type="EMBL" id="RQGA01000014">
    <property type="protein sequence ID" value="TGL37834.1"/>
    <property type="molecule type" value="Genomic_DNA"/>
</dbReference>
<dbReference type="AlphaFoldDB" id="A0A4R9JFR5"/>
<feature type="transmembrane region" description="Helical" evidence="1">
    <location>
        <begin position="202"/>
        <end position="226"/>
    </location>
</feature>
<accession>A0A4R9JFR5</accession>
<organism evidence="2 3">
    <name type="scientific">Leptospira perdikensis</name>
    <dbReference type="NCBI Taxonomy" id="2484948"/>
    <lineage>
        <taxon>Bacteria</taxon>
        <taxon>Pseudomonadati</taxon>
        <taxon>Spirochaetota</taxon>
        <taxon>Spirochaetia</taxon>
        <taxon>Leptospirales</taxon>
        <taxon>Leptospiraceae</taxon>
        <taxon>Leptospira</taxon>
    </lineage>
</organism>
<reference evidence="2" key="1">
    <citation type="journal article" date="2019" name="PLoS Negl. Trop. Dis.">
        <title>Revisiting the worldwide diversity of Leptospira species in the environment.</title>
        <authorList>
            <person name="Vincent A.T."/>
            <person name="Schiettekatte O."/>
            <person name="Bourhy P."/>
            <person name="Veyrier F.J."/>
            <person name="Picardeau M."/>
        </authorList>
    </citation>
    <scope>NUCLEOTIDE SEQUENCE [LARGE SCALE GENOMIC DNA]</scope>
    <source>
        <strain evidence="2">201702692</strain>
    </source>
</reference>
<name>A0A4R9JFR5_9LEPT</name>
<proteinExistence type="predicted"/>
<evidence type="ECO:0000313" key="2">
    <source>
        <dbReference type="EMBL" id="TGL37834.1"/>
    </source>
</evidence>
<keyword evidence="1" id="KW-0812">Transmembrane</keyword>
<dbReference type="OrthoDB" id="320645at2"/>
<evidence type="ECO:0000256" key="1">
    <source>
        <dbReference type="SAM" id="Phobius"/>
    </source>
</evidence>